<evidence type="ECO:0000256" key="5">
    <source>
        <dbReference type="ARBA" id="ARBA00022806"/>
    </source>
</evidence>
<evidence type="ECO:0000256" key="7">
    <source>
        <dbReference type="ARBA" id="ARBA00023054"/>
    </source>
</evidence>
<feature type="region of interest" description="Disordered" evidence="9">
    <location>
        <begin position="373"/>
        <end position="460"/>
    </location>
</feature>
<evidence type="ECO:0000256" key="8">
    <source>
        <dbReference type="ARBA" id="ARBA00023242"/>
    </source>
</evidence>
<evidence type="ECO:0000256" key="1">
    <source>
        <dbReference type="ARBA" id="ARBA00004123"/>
    </source>
</evidence>
<dbReference type="PANTHER" id="PTHR10799">
    <property type="entry name" value="SNF2/RAD54 HELICASE FAMILY"/>
    <property type="match status" value="1"/>
</dbReference>
<dbReference type="Pfam" id="PF00176">
    <property type="entry name" value="SNF2-rel_dom"/>
    <property type="match status" value="1"/>
</dbReference>
<feature type="compositionally biased region" description="Basic and acidic residues" evidence="9">
    <location>
        <begin position="373"/>
        <end position="397"/>
    </location>
</feature>
<dbReference type="PROSITE" id="PS51194">
    <property type="entry name" value="HELICASE_CTER"/>
    <property type="match status" value="1"/>
</dbReference>
<dbReference type="SMART" id="SM00490">
    <property type="entry name" value="HELICc"/>
    <property type="match status" value="1"/>
</dbReference>
<dbReference type="SMART" id="SM00487">
    <property type="entry name" value="DEXDc"/>
    <property type="match status" value="1"/>
</dbReference>
<dbReference type="InterPro" id="IPR049730">
    <property type="entry name" value="SNF2/RAD54-like_C"/>
</dbReference>
<dbReference type="InterPro" id="IPR038718">
    <property type="entry name" value="SNF2-like_sf"/>
</dbReference>
<keyword evidence="8" id="KW-0539">Nucleus</keyword>
<dbReference type="GO" id="GO:0005634">
    <property type="term" value="C:nucleus"/>
    <property type="evidence" value="ECO:0007669"/>
    <property type="project" value="UniProtKB-SubCell"/>
</dbReference>
<dbReference type="Pfam" id="PF00271">
    <property type="entry name" value="Helicase_C"/>
    <property type="match status" value="1"/>
</dbReference>
<dbReference type="InterPro" id="IPR027417">
    <property type="entry name" value="P-loop_NTPase"/>
</dbReference>
<dbReference type="PROSITE" id="PS51192">
    <property type="entry name" value="HELICASE_ATP_BIND_1"/>
    <property type="match status" value="1"/>
</dbReference>
<protein>
    <submittedName>
        <fullName evidence="12">Uncharacterized protein</fullName>
    </submittedName>
</protein>
<dbReference type="Gene3D" id="1.20.120.850">
    <property type="entry name" value="SWI2/SNF2 ATPases, N-terminal domain"/>
    <property type="match status" value="1"/>
</dbReference>
<evidence type="ECO:0000259" key="10">
    <source>
        <dbReference type="PROSITE" id="PS51192"/>
    </source>
</evidence>
<feature type="domain" description="Helicase C-terminal" evidence="11">
    <location>
        <begin position="592"/>
        <end position="749"/>
    </location>
</feature>
<dbReference type="GO" id="GO:0005524">
    <property type="term" value="F:ATP binding"/>
    <property type="evidence" value="ECO:0007669"/>
    <property type="project" value="UniProtKB-KW"/>
</dbReference>
<dbReference type="InterPro" id="IPR036910">
    <property type="entry name" value="HMG_box_dom_sf"/>
</dbReference>
<dbReference type="FunFam" id="3.40.50.10810:FF:000015">
    <property type="entry name" value="lymphoid-specific helicase isoform X1"/>
    <property type="match status" value="1"/>
</dbReference>
<dbReference type="EMBL" id="GIBP01000610">
    <property type="protein sequence ID" value="NDV29579.1"/>
    <property type="molecule type" value="Transcribed_RNA"/>
</dbReference>
<feature type="domain" description="Helicase ATP-binding" evidence="10">
    <location>
        <begin position="41"/>
        <end position="214"/>
    </location>
</feature>
<evidence type="ECO:0000256" key="4">
    <source>
        <dbReference type="ARBA" id="ARBA00022801"/>
    </source>
</evidence>
<keyword evidence="7" id="KW-0175">Coiled coil</keyword>
<feature type="compositionally biased region" description="Polar residues" evidence="9">
    <location>
        <begin position="425"/>
        <end position="436"/>
    </location>
</feature>
<dbReference type="Gene3D" id="3.40.50.300">
    <property type="entry name" value="P-loop containing nucleotide triphosphate hydrolases"/>
    <property type="match status" value="1"/>
</dbReference>
<keyword evidence="3" id="KW-0547">Nucleotide-binding</keyword>
<sequence>MNQKIKNVSQNKTKSEKIEQPELLSGGTLRDYQLKGLNWLISLYENGLNGILADEMGLGKTIQTIALLAHLWSKGIQGPFLVVAPLSTLSNWVNEFQKWTPTIPVILYHAKKVERKDLRDQISEGTKSKSSKSKRQFPVVITSYDLAIRDILFLKKYNWKYLVVDEAHRLKNFECKLIQKLKVLVTGNRLLLTGTPLQNNLKELWSLLNFILPDIFDNLANFQKWFDVDVVIRKSIEGETLDETKQRVTRTIISKLHTILQPFMMRRMKNEVEEFTIPKKKEILIYCPFQEVQKAFYDLLLHREYFSKAKANEVGIKKISLNNVIMQLRKICNHPFLFDDDYDDFEVKYEKAKLEGRDFLLLCGIDKNKLHEQNRKDNEADGKGRDEKSKENGNNERRKVKSKKTKESSESTSEEKQVKPRSKSEMNTSTTKRVNVSDSSEESEDKVRQKKSREKKRKKISGLDLGDILSHKRKKSRVCYNEEDTWDSIFNPDAEQEEEEQKEVKTTKKHVKKTNAFELFCAEYRSKADKATQVKEISPLWRDLPQDEKDKFQKMADEKYLSDLSKIDSNLLIENPEEYLLKTIKHSGKFELLSRILPELKKKGHKVLLFSQMTRMLDVLEDFLDYSGYQYQRIDGNTTMTRRQELITCFNSDPEQFIFLLSTRAAGLGINLTSADTVIIYDSDWNPQMDLQAMDRCHRIGQTKPVCVFRLMVAGSIESRMRSVALSKLKLEGLVVKRKNAVFSEEDLVNLLNSEHIDGTVGSGENHITEEELTLLLDRDKIMELMNDQNITTTGGFTVVEQIVGEF</sequence>
<evidence type="ECO:0000256" key="3">
    <source>
        <dbReference type="ARBA" id="ARBA00022741"/>
    </source>
</evidence>
<dbReference type="GO" id="GO:0016787">
    <property type="term" value="F:hydrolase activity"/>
    <property type="evidence" value="ECO:0007669"/>
    <property type="project" value="UniProtKB-KW"/>
</dbReference>
<feature type="compositionally biased region" description="Basic and acidic residues" evidence="9">
    <location>
        <begin position="405"/>
        <end position="424"/>
    </location>
</feature>
<evidence type="ECO:0000313" key="12">
    <source>
        <dbReference type="EMBL" id="NDV29579.1"/>
    </source>
</evidence>
<evidence type="ECO:0000256" key="9">
    <source>
        <dbReference type="SAM" id="MobiDB-lite"/>
    </source>
</evidence>
<feature type="compositionally biased region" description="Basic residues" evidence="9">
    <location>
        <begin position="448"/>
        <end position="460"/>
    </location>
</feature>
<reference evidence="12" key="1">
    <citation type="journal article" date="2020" name="J. Eukaryot. Microbiol.">
        <title>De novo Sequencing, Assembly and Annotation of the Transcriptome for the Free-Living Testate Amoeba Arcella intermedia.</title>
        <authorList>
            <person name="Ribeiro G.M."/>
            <person name="Porfirio-Sousa A.L."/>
            <person name="Maurer-Alcala X.X."/>
            <person name="Katz L.A."/>
            <person name="Lahr D.J.G."/>
        </authorList>
    </citation>
    <scope>NUCLEOTIDE SEQUENCE</scope>
</reference>
<evidence type="ECO:0000256" key="6">
    <source>
        <dbReference type="ARBA" id="ARBA00022840"/>
    </source>
</evidence>
<dbReference type="SUPFAM" id="SSF52540">
    <property type="entry name" value="P-loop containing nucleoside triphosphate hydrolases"/>
    <property type="match status" value="2"/>
</dbReference>
<dbReference type="CDD" id="cd00084">
    <property type="entry name" value="HMG-box_SF"/>
    <property type="match status" value="1"/>
</dbReference>
<evidence type="ECO:0000256" key="2">
    <source>
        <dbReference type="ARBA" id="ARBA00007025"/>
    </source>
</evidence>
<accession>A0A6B2KXV6</accession>
<proteinExistence type="inferred from homology"/>
<keyword evidence="5" id="KW-0347">Helicase</keyword>
<dbReference type="CDD" id="cd18793">
    <property type="entry name" value="SF2_C_SNF"/>
    <property type="match status" value="1"/>
</dbReference>
<keyword evidence="4" id="KW-0378">Hydrolase</keyword>
<dbReference type="GO" id="GO:0004386">
    <property type="term" value="F:helicase activity"/>
    <property type="evidence" value="ECO:0007669"/>
    <property type="project" value="UniProtKB-KW"/>
</dbReference>
<dbReference type="AlphaFoldDB" id="A0A6B2KXV6"/>
<keyword evidence="6" id="KW-0067">ATP-binding</keyword>
<dbReference type="InterPro" id="IPR000330">
    <property type="entry name" value="SNF2_N"/>
</dbReference>
<dbReference type="SUPFAM" id="SSF47095">
    <property type="entry name" value="HMG-box"/>
    <property type="match status" value="1"/>
</dbReference>
<dbReference type="InterPro" id="IPR001650">
    <property type="entry name" value="Helicase_C-like"/>
</dbReference>
<dbReference type="InterPro" id="IPR014001">
    <property type="entry name" value="Helicase_ATP-bd"/>
</dbReference>
<name>A0A6B2KXV6_9EUKA</name>
<evidence type="ECO:0000259" key="11">
    <source>
        <dbReference type="PROSITE" id="PS51194"/>
    </source>
</evidence>
<comment type="similarity">
    <text evidence="2">Belongs to the SNF2/RAD54 helicase family.</text>
</comment>
<organism evidence="12">
    <name type="scientific">Arcella intermedia</name>
    <dbReference type="NCBI Taxonomy" id="1963864"/>
    <lineage>
        <taxon>Eukaryota</taxon>
        <taxon>Amoebozoa</taxon>
        <taxon>Tubulinea</taxon>
        <taxon>Elardia</taxon>
        <taxon>Arcellinida</taxon>
        <taxon>Sphaerothecina</taxon>
        <taxon>Arcellidae</taxon>
        <taxon>Arcella</taxon>
    </lineage>
</organism>
<dbReference type="Gene3D" id="3.40.50.10810">
    <property type="entry name" value="Tandem AAA-ATPase domain"/>
    <property type="match status" value="1"/>
</dbReference>
<comment type="subcellular location">
    <subcellularLocation>
        <location evidence="1">Nucleus</location>
    </subcellularLocation>
</comment>